<evidence type="ECO:0000256" key="3">
    <source>
        <dbReference type="ARBA" id="ARBA00022527"/>
    </source>
</evidence>
<dbReference type="PROSITE" id="PS50011">
    <property type="entry name" value="PROTEIN_KINASE_DOM"/>
    <property type="match status" value="1"/>
</dbReference>
<dbReference type="Pfam" id="PF07714">
    <property type="entry name" value="PK_Tyr_Ser-Thr"/>
    <property type="match status" value="1"/>
</dbReference>
<keyword evidence="3" id="KW-0723">Serine/threonine-protein kinase</keyword>
<dbReference type="FunFam" id="1.10.510.10:FF:000129">
    <property type="entry name" value="cysteine-rich receptor-like protein kinase 10"/>
    <property type="match status" value="1"/>
</dbReference>
<dbReference type="InterPro" id="IPR002902">
    <property type="entry name" value="GNK2"/>
</dbReference>
<reference evidence="21" key="1">
    <citation type="submission" date="2020-10" db="EMBL/GenBank/DDBJ databases">
        <authorList>
            <person name="Han B."/>
            <person name="Lu T."/>
            <person name="Zhao Q."/>
            <person name="Huang X."/>
            <person name="Zhao Y."/>
        </authorList>
    </citation>
    <scope>NUCLEOTIDE SEQUENCE</scope>
</reference>
<feature type="domain" description="Gnk2-homologous" evidence="20">
    <location>
        <begin position="151"/>
        <end position="259"/>
    </location>
</feature>
<dbReference type="PANTHER" id="PTHR27002">
    <property type="entry name" value="RECEPTOR-LIKE SERINE/THREONINE-PROTEIN KINASE SD1-8"/>
    <property type="match status" value="1"/>
</dbReference>
<dbReference type="Pfam" id="PF01657">
    <property type="entry name" value="Stress-antifung"/>
    <property type="match status" value="2"/>
</dbReference>
<evidence type="ECO:0000256" key="10">
    <source>
        <dbReference type="ARBA" id="ARBA00022840"/>
    </source>
</evidence>
<dbReference type="GO" id="GO:0005886">
    <property type="term" value="C:plasma membrane"/>
    <property type="evidence" value="ECO:0007669"/>
    <property type="project" value="TreeGrafter"/>
</dbReference>
<keyword evidence="11 17" id="KW-1133">Transmembrane helix</keyword>
<feature type="domain" description="Gnk2-homologous" evidence="20">
    <location>
        <begin position="38"/>
        <end position="141"/>
    </location>
</feature>
<sequence>MRVLLLLLLLLAVASSPATASGDGGAAVPVGNTVLSFFCNPTSSSVQRTYQPNSTFAANLQKLVTELPRNASASGFSAGRFGAAGPGAAYGIVLCRGDYLGQQCVDCLADGFVQAASRCPSSVDATMYYDQCQLRFSDQDFLAGAGAGASNMPESAASNMNKVSAGNTAAFDALVTRLVDAVSDAASNRSARYATGQAGFPPENMNVYALVQCTQDLTTGQCRECLTGLRDQMASLFAGKVGGRILGVRCHIRYEKDVFFAQTQDILTLTPLLGSTKGSSTTLWIVAVVVPVSVVLACFLACFLWIRKRRRRGMINMSGRVSVPTISMEMEQVLKLWRVEESDSEFSIFDFDQIADATDNFSDDHKLGQGGFGPVYKGKLRSGIKIAVKKLEACSLQGLLEFQNEIQLIAKLQHKNLVKLLGCCTRGDQEKLLIYEYMENKSLDYFIFDNVKGQHLNWSKRLHIINGIAQGLLYLHNYSRLCFIHRDLKASNILLDSEMNPKISDFGMARIFCSNEKESNTTRIVGTHGYMAPEYAMRGHYSIKSDVFSFGILILEILTGRRSSGSFNIEKSVDLLSLVWEHWTMGTIVEVMDPSLRGKAPTQQMMKCVHIGLLCVQDNPVDRPMMSTVNVMLSGNTFSLQAPLKPVFFIPNSTVYSESYPTASQSTANVTSGAISPNEVSITELEPR</sequence>
<evidence type="ECO:0000256" key="17">
    <source>
        <dbReference type="SAM" id="Phobius"/>
    </source>
</evidence>
<evidence type="ECO:0000256" key="1">
    <source>
        <dbReference type="ARBA" id="ARBA00004167"/>
    </source>
</evidence>
<dbReference type="PROSITE" id="PS00108">
    <property type="entry name" value="PROTEIN_KINASE_ST"/>
    <property type="match status" value="1"/>
</dbReference>
<feature type="transmembrane region" description="Helical" evidence="17">
    <location>
        <begin position="283"/>
        <end position="306"/>
    </location>
</feature>
<feature type="domain" description="Protein kinase" evidence="19">
    <location>
        <begin position="361"/>
        <end position="639"/>
    </location>
</feature>
<keyword evidence="9" id="KW-0418">Kinase</keyword>
<evidence type="ECO:0000256" key="5">
    <source>
        <dbReference type="ARBA" id="ARBA00022692"/>
    </source>
</evidence>
<dbReference type="Gene3D" id="1.10.510.10">
    <property type="entry name" value="Transferase(Phosphotransferase) domain 1"/>
    <property type="match status" value="1"/>
</dbReference>
<dbReference type="OrthoDB" id="661847at2759"/>
<dbReference type="EMBL" id="CAJGYO010000004">
    <property type="protein sequence ID" value="CAD6223603.1"/>
    <property type="molecule type" value="Genomic_DNA"/>
</dbReference>
<evidence type="ECO:0000256" key="15">
    <source>
        <dbReference type="ARBA" id="ARBA00047899"/>
    </source>
</evidence>
<comment type="subcellular location">
    <subcellularLocation>
        <location evidence="1">Membrane</location>
        <topology evidence="1">Single-pass membrane protein</topology>
    </subcellularLocation>
</comment>
<dbReference type="SMART" id="SM00220">
    <property type="entry name" value="S_TKc"/>
    <property type="match status" value="1"/>
</dbReference>
<evidence type="ECO:0000256" key="9">
    <source>
        <dbReference type="ARBA" id="ARBA00022777"/>
    </source>
</evidence>
<dbReference type="PANTHER" id="PTHR27002:SF472">
    <property type="entry name" value="OS07G0534700 PROTEIN"/>
    <property type="match status" value="1"/>
</dbReference>
<keyword evidence="12 17" id="KW-0472">Membrane</keyword>
<keyword evidence="5 17" id="KW-0812">Transmembrane</keyword>
<dbReference type="GO" id="GO:0006950">
    <property type="term" value="P:response to stress"/>
    <property type="evidence" value="ECO:0007669"/>
    <property type="project" value="UniProtKB-ARBA"/>
</dbReference>
<keyword evidence="8" id="KW-0547">Nucleotide-binding</keyword>
<dbReference type="Gene3D" id="3.30.430.20">
    <property type="entry name" value="Gnk2 domain, C-X8-C-X2-C motif"/>
    <property type="match status" value="2"/>
</dbReference>
<evidence type="ECO:0000259" key="19">
    <source>
        <dbReference type="PROSITE" id="PS50011"/>
    </source>
</evidence>
<organism evidence="21 22">
    <name type="scientific">Miscanthus lutarioriparius</name>
    <dbReference type="NCBI Taxonomy" id="422564"/>
    <lineage>
        <taxon>Eukaryota</taxon>
        <taxon>Viridiplantae</taxon>
        <taxon>Streptophyta</taxon>
        <taxon>Embryophyta</taxon>
        <taxon>Tracheophyta</taxon>
        <taxon>Spermatophyta</taxon>
        <taxon>Magnoliopsida</taxon>
        <taxon>Liliopsida</taxon>
        <taxon>Poales</taxon>
        <taxon>Poaceae</taxon>
        <taxon>PACMAD clade</taxon>
        <taxon>Panicoideae</taxon>
        <taxon>Andropogonodae</taxon>
        <taxon>Andropogoneae</taxon>
        <taxon>Saccharinae</taxon>
        <taxon>Miscanthus</taxon>
    </lineage>
</organism>
<evidence type="ECO:0000256" key="11">
    <source>
        <dbReference type="ARBA" id="ARBA00022989"/>
    </source>
</evidence>
<keyword evidence="4" id="KW-0808">Transferase</keyword>
<dbReference type="GO" id="GO:0005524">
    <property type="term" value="F:ATP binding"/>
    <property type="evidence" value="ECO:0007669"/>
    <property type="project" value="UniProtKB-KW"/>
</dbReference>
<keyword evidence="22" id="KW-1185">Reference proteome</keyword>
<feature type="signal peptide" evidence="18">
    <location>
        <begin position="1"/>
        <end position="20"/>
    </location>
</feature>
<evidence type="ECO:0000256" key="4">
    <source>
        <dbReference type="ARBA" id="ARBA00022679"/>
    </source>
</evidence>
<comment type="catalytic activity">
    <reaction evidence="15">
        <text>L-threonyl-[protein] + ATP = O-phospho-L-threonyl-[protein] + ADP + H(+)</text>
        <dbReference type="Rhea" id="RHEA:46608"/>
        <dbReference type="Rhea" id="RHEA-COMP:11060"/>
        <dbReference type="Rhea" id="RHEA-COMP:11605"/>
        <dbReference type="ChEBI" id="CHEBI:15378"/>
        <dbReference type="ChEBI" id="CHEBI:30013"/>
        <dbReference type="ChEBI" id="CHEBI:30616"/>
        <dbReference type="ChEBI" id="CHEBI:61977"/>
        <dbReference type="ChEBI" id="CHEBI:456216"/>
        <dbReference type="EC" id="2.7.11.1"/>
    </reaction>
</comment>
<keyword evidence="14" id="KW-0325">Glycoprotein</keyword>
<dbReference type="InterPro" id="IPR000719">
    <property type="entry name" value="Prot_kinase_dom"/>
</dbReference>
<accession>A0A811NGG5</accession>
<dbReference type="SUPFAM" id="SSF56112">
    <property type="entry name" value="Protein kinase-like (PK-like)"/>
    <property type="match status" value="1"/>
</dbReference>
<evidence type="ECO:0000256" key="16">
    <source>
        <dbReference type="ARBA" id="ARBA00048679"/>
    </source>
</evidence>
<dbReference type="GO" id="GO:0004674">
    <property type="term" value="F:protein serine/threonine kinase activity"/>
    <property type="evidence" value="ECO:0007669"/>
    <property type="project" value="UniProtKB-KW"/>
</dbReference>
<keyword evidence="10" id="KW-0067">ATP-binding</keyword>
<dbReference type="PROSITE" id="PS51473">
    <property type="entry name" value="GNK2"/>
    <property type="match status" value="2"/>
</dbReference>
<dbReference type="FunFam" id="3.30.200.20:FF:000195">
    <property type="entry name" value="G-type lectin S-receptor-like serine/threonine-protein kinase"/>
    <property type="match status" value="1"/>
</dbReference>
<dbReference type="Proteomes" id="UP000604825">
    <property type="component" value="Unassembled WGS sequence"/>
</dbReference>
<dbReference type="InterPro" id="IPR001245">
    <property type="entry name" value="Ser-Thr/Tyr_kinase_cat_dom"/>
</dbReference>
<evidence type="ECO:0000259" key="20">
    <source>
        <dbReference type="PROSITE" id="PS51473"/>
    </source>
</evidence>
<gene>
    <name evidence="21" type="ORF">NCGR_LOCUS16002</name>
</gene>
<dbReference type="InterPro" id="IPR008271">
    <property type="entry name" value="Ser/Thr_kinase_AS"/>
</dbReference>
<dbReference type="CDD" id="cd14066">
    <property type="entry name" value="STKc_IRAK"/>
    <property type="match status" value="1"/>
</dbReference>
<dbReference type="AlphaFoldDB" id="A0A811NGG5"/>
<evidence type="ECO:0000256" key="6">
    <source>
        <dbReference type="ARBA" id="ARBA00022729"/>
    </source>
</evidence>
<comment type="caution">
    <text evidence="21">The sequence shown here is derived from an EMBL/GenBank/DDBJ whole genome shotgun (WGS) entry which is preliminary data.</text>
</comment>
<dbReference type="Gene3D" id="3.30.200.20">
    <property type="entry name" value="Phosphorylase Kinase, domain 1"/>
    <property type="match status" value="1"/>
</dbReference>
<feature type="chain" id="PRO_5032530621" description="non-specific serine/threonine protein kinase" evidence="18">
    <location>
        <begin position="21"/>
        <end position="688"/>
    </location>
</feature>
<dbReference type="InterPro" id="IPR038408">
    <property type="entry name" value="GNK2_sf"/>
</dbReference>
<evidence type="ECO:0000256" key="14">
    <source>
        <dbReference type="ARBA" id="ARBA00023180"/>
    </source>
</evidence>
<dbReference type="InterPro" id="IPR011009">
    <property type="entry name" value="Kinase-like_dom_sf"/>
</dbReference>
<keyword evidence="13" id="KW-1015">Disulfide bond</keyword>
<keyword evidence="7" id="KW-0677">Repeat</keyword>
<evidence type="ECO:0000313" key="22">
    <source>
        <dbReference type="Proteomes" id="UP000604825"/>
    </source>
</evidence>
<evidence type="ECO:0000256" key="8">
    <source>
        <dbReference type="ARBA" id="ARBA00022741"/>
    </source>
</evidence>
<protein>
    <recommendedName>
        <fullName evidence="2">non-specific serine/threonine protein kinase</fullName>
        <ecNumber evidence="2">2.7.11.1</ecNumber>
    </recommendedName>
</protein>
<comment type="catalytic activity">
    <reaction evidence="16">
        <text>L-seryl-[protein] + ATP = O-phospho-L-seryl-[protein] + ADP + H(+)</text>
        <dbReference type="Rhea" id="RHEA:17989"/>
        <dbReference type="Rhea" id="RHEA-COMP:9863"/>
        <dbReference type="Rhea" id="RHEA-COMP:11604"/>
        <dbReference type="ChEBI" id="CHEBI:15378"/>
        <dbReference type="ChEBI" id="CHEBI:29999"/>
        <dbReference type="ChEBI" id="CHEBI:30616"/>
        <dbReference type="ChEBI" id="CHEBI:83421"/>
        <dbReference type="ChEBI" id="CHEBI:456216"/>
        <dbReference type="EC" id="2.7.11.1"/>
    </reaction>
</comment>
<proteinExistence type="predicted"/>
<dbReference type="EC" id="2.7.11.1" evidence="2"/>
<evidence type="ECO:0000256" key="18">
    <source>
        <dbReference type="SAM" id="SignalP"/>
    </source>
</evidence>
<evidence type="ECO:0000256" key="7">
    <source>
        <dbReference type="ARBA" id="ARBA00022737"/>
    </source>
</evidence>
<name>A0A811NGG5_9POAL</name>
<evidence type="ECO:0000256" key="12">
    <source>
        <dbReference type="ARBA" id="ARBA00023136"/>
    </source>
</evidence>
<dbReference type="CDD" id="cd23509">
    <property type="entry name" value="Gnk2-like"/>
    <property type="match status" value="2"/>
</dbReference>
<keyword evidence="6 18" id="KW-0732">Signal</keyword>
<evidence type="ECO:0000313" key="21">
    <source>
        <dbReference type="EMBL" id="CAD6223603.1"/>
    </source>
</evidence>
<evidence type="ECO:0000256" key="2">
    <source>
        <dbReference type="ARBA" id="ARBA00012513"/>
    </source>
</evidence>
<evidence type="ECO:0000256" key="13">
    <source>
        <dbReference type="ARBA" id="ARBA00023157"/>
    </source>
</evidence>
<dbReference type="FunFam" id="3.30.430.20:FF:000002">
    <property type="entry name" value="Cysteine-rich receptor-like protein kinase 10"/>
    <property type="match status" value="1"/>
</dbReference>